<keyword evidence="1" id="KW-0147">Chitin-binding</keyword>
<reference evidence="5" key="1">
    <citation type="submission" date="2022-11" db="EMBL/GenBank/DDBJ databases">
        <title>Genome Resource of Sclerotinia nivalis Strain SnTB1, a Plant Pathogen Isolated from American Ginseng.</title>
        <authorList>
            <person name="Fan S."/>
        </authorList>
    </citation>
    <scope>NUCLEOTIDE SEQUENCE</scope>
    <source>
        <strain evidence="5">SnTB1</strain>
    </source>
</reference>
<feature type="domain" description="LysM" evidence="4">
    <location>
        <begin position="447"/>
        <end position="493"/>
    </location>
</feature>
<accession>A0A9X0DMR3</accession>
<dbReference type="InterPro" id="IPR018392">
    <property type="entry name" value="LysM"/>
</dbReference>
<dbReference type="Gene3D" id="3.10.350.10">
    <property type="entry name" value="LysM domain"/>
    <property type="match status" value="3"/>
</dbReference>
<organism evidence="5 6">
    <name type="scientific">Sclerotinia nivalis</name>
    <dbReference type="NCBI Taxonomy" id="352851"/>
    <lineage>
        <taxon>Eukaryota</taxon>
        <taxon>Fungi</taxon>
        <taxon>Dikarya</taxon>
        <taxon>Ascomycota</taxon>
        <taxon>Pezizomycotina</taxon>
        <taxon>Leotiomycetes</taxon>
        <taxon>Helotiales</taxon>
        <taxon>Sclerotiniaceae</taxon>
        <taxon>Sclerotinia</taxon>
    </lineage>
</organism>
<sequence length="690" mass="74782">MKPPVAIRCISLVNLISFTSIVHGSVLLFNGQQTAVFPTDTPQDCLAAFNTSLSCDSTVQLLNKQTDWVGWNATNLNALCVSDCRTSLVSLQDAVDSGCANWAGGNLGSGTFNATTMMEYLLYKYDMSCLADGSTFCEIQKQEWDIPSMVSAGTATWPTHTAKTYYDWYNDPISGTLPLDANGTEILPYNYPPLQNLNYSSTKMSALDYVYTGGPQQSANYGWQEALESDEYPLEIQCSPCLLNRFTLGYTSRFGALYNEITAQVWENIQANCGISQTLVVHSTLNVTGPAPDDQESWTWATQPTCDTMLENQENSATTCQQFALAQNIPTASLIDMNNLNQCWDIGNGSFCSPLACQVAVVDYPLGVSTYQYMGEQQPNITLTQFMSWNPYARFNQLQYGDVVCVGPPGGAYIPTTTVALAYPTVFTTTAIPAVPTASGSIPNCGLWYNVTVQDECNTVALQFSLTMDEFVNMNPSLDAVCSNLQIGVDYCVAPVNGTTVPTVTRSAGTSSTVTVIGSTTYPAAPAPTRAGSTAQCNRWYITVDTDTCDALDSKYSITLAQLITWNTYLNSGCTNLWPDYAICVSSPIQATTTTSTSAQLTTSTTAQPTTTQGLSTCISTTTSTCLSTPAPIQAGAVANRKTFYFIVENDTCDDLATKYGFTVDQFVLWNPDVGSSCNLWLSEWYCIAV</sequence>
<evidence type="ECO:0000256" key="2">
    <source>
        <dbReference type="ARBA" id="ARBA00023026"/>
    </source>
</evidence>
<dbReference type="PANTHER" id="PTHR34997:SF1">
    <property type="entry name" value="PEPTIDOGLYCAN-BINDING LYSIN DOMAIN"/>
    <property type="match status" value="1"/>
</dbReference>
<evidence type="ECO:0000313" key="5">
    <source>
        <dbReference type="EMBL" id="KAJ8068899.1"/>
    </source>
</evidence>
<dbReference type="InterPro" id="IPR036779">
    <property type="entry name" value="LysM_dom_sf"/>
</dbReference>
<feature type="domain" description="LysM" evidence="4">
    <location>
        <begin position="539"/>
        <end position="585"/>
    </location>
</feature>
<dbReference type="CDD" id="cd00118">
    <property type="entry name" value="LysM"/>
    <property type="match status" value="2"/>
</dbReference>
<evidence type="ECO:0000256" key="3">
    <source>
        <dbReference type="SAM" id="SignalP"/>
    </source>
</evidence>
<evidence type="ECO:0000256" key="1">
    <source>
        <dbReference type="ARBA" id="ARBA00022669"/>
    </source>
</evidence>
<feature type="chain" id="PRO_5040760855" description="LysM domain-containing protein" evidence="3">
    <location>
        <begin position="25"/>
        <end position="690"/>
    </location>
</feature>
<keyword evidence="2" id="KW-0843">Virulence</keyword>
<dbReference type="PANTHER" id="PTHR34997">
    <property type="entry name" value="AM15"/>
    <property type="match status" value="1"/>
</dbReference>
<proteinExistence type="predicted"/>
<dbReference type="SUPFAM" id="SSF54106">
    <property type="entry name" value="LysM domain"/>
    <property type="match status" value="2"/>
</dbReference>
<dbReference type="Proteomes" id="UP001152300">
    <property type="component" value="Unassembled WGS sequence"/>
</dbReference>
<feature type="signal peptide" evidence="3">
    <location>
        <begin position="1"/>
        <end position="24"/>
    </location>
</feature>
<dbReference type="AlphaFoldDB" id="A0A9X0DMR3"/>
<comment type="caution">
    <text evidence="5">The sequence shown here is derived from an EMBL/GenBank/DDBJ whole genome shotgun (WGS) entry which is preliminary data.</text>
</comment>
<dbReference type="EMBL" id="JAPEIS010000002">
    <property type="protein sequence ID" value="KAJ8068899.1"/>
    <property type="molecule type" value="Genomic_DNA"/>
</dbReference>
<dbReference type="Pfam" id="PF01476">
    <property type="entry name" value="LysM"/>
    <property type="match status" value="1"/>
</dbReference>
<keyword evidence="6" id="KW-1185">Reference proteome</keyword>
<dbReference type="PROSITE" id="PS51782">
    <property type="entry name" value="LYSM"/>
    <property type="match status" value="3"/>
</dbReference>
<evidence type="ECO:0000313" key="6">
    <source>
        <dbReference type="Proteomes" id="UP001152300"/>
    </source>
</evidence>
<dbReference type="GO" id="GO:0008061">
    <property type="term" value="F:chitin binding"/>
    <property type="evidence" value="ECO:0007669"/>
    <property type="project" value="UniProtKB-KW"/>
</dbReference>
<dbReference type="OrthoDB" id="5985073at2759"/>
<gene>
    <name evidence="5" type="ORF">OCU04_002581</name>
</gene>
<dbReference type="InterPro" id="IPR052210">
    <property type="entry name" value="LysM1-like"/>
</dbReference>
<evidence type="ECO:0000259" key="4">
    <source>
        <dbReference type="PROSITE" id="PS51782"/>
    </source>
</evidence>
<protein>
    <recommendedName>
        <fullName evidence="4">LysM domain-containing protein</fullName>
    </recommendedName>
</protein>
<feature type="domain" description="LysM" evidence="4">
    <location>
        <begin position="643"/>
        <end position="688"/>
    </location>
</feature>
<name>A0A9X0DMR3_9HELO</name>
<keyword evidence="3" id="KW-0732">Signal</keyword>